<gene>
    <name evidence="1" type="ORF">DPMN_090248</name>
</gene>
<dbReference type="InterPro" id="IPR051954">
    <property type="entry name" value="tRNA_methyltransferase_THADA"/>
</dbReference>
<evidence type="ECO:0000313" key="2">
    <source>
        <dbReference type="Proteomes" id="UP000828390"/>
    </source>
</evidence>
<accession>A0A9D4KXD2</accession>
<organism evidence="1 2">
    <name type="scientific">Dreissena polymorpha</name>
    <name type="common">Zebra mussel</name>
    <name type="synonym">Mytilus polymorpha</name>
    <dbReference type="NCBI Taxonomy" id="45954"/>
    <lineage>
        <taxon>Eukaryota</taxon>
        <taxon>Metazoa</taxon>
        <taxon>Spiralia</taxon>
        <taxon>Lophotrochozoa</taxon>
        <taxon>Mollusca</taxon>
        <taxon>Bivalvia</taxon>
        <taxon>Autobranchia</taxon>
        <taxon>Heteroconchia</taxon>
        <taxon>Euheterodonta</taxon>
        <taxon>Imparidentia</taxon>
        <taxon>Neoheterodontei</taxon>
        <taxon>Myida</taxon>
        <taxon>Dreissenoidea</taxon>
        <taxon>Dreissenidae</taxon>
        <taxon>Dreissena</taxon>
    </lineage>
</organism>
<protein>
    <submittedName>
        <fullName evidence="1">Uncharacterized protein</fullName>
    </submittedName>
</protein>
<dbReference type="SUPFAM" id="SSF48371">
    <property type="entry name" value="ARM repeat"/>
    <property type="match status" value="1"/>
</dbReference>
<name>A0A9D4KXD2_DREPO</name>
<evidence type="ECO:0000313" key="1">
    <source>
        <dbReference type="EMBL" id="KAH3847913.1"/>
    </source>
</evidence>
<dbReference type="GO" id="GO:0030488">
    <property type="term" value="P:tRNA methylation"/>
    <property type="evidence" value="ECO:0007669"/>
    <property type="project" value="TreeGrafter"/>
</dbReference>
<reference evidence="1" key="2">
    <citation type="submission" date="2020-11" db="EMBL/GenBank/DDBJ databases">
        <authorList>
            <person name="McCartney M.A."/>
            <person name="Auch B."/>
            <person name="Kono T."/>
            <person name="Mallez S."/>
            <person name="Becker A."/>
            <person name="Gohl D.M."/>
            <person name="Silverstein K.A.T."/>
            <person name="Koren S."/>
            <person name="Bechman K.B."/>
            <person name="Herman A."/>
            <person name="Abrahante J.E."/>
            <person name="Garbe J."/>
        </authorList>
    </citation>
    <scope>NUCLEOTIDE SEQUENCE</scope>
    <source>
        <strain evidence="1">Duluth1</strain>
        <tissue evidence="1">Whole animal</tissue>
    </source>
</reference>
<dbReference type="PANTHER" id="PTHR14387">
    <property type="entry name" value="THADA/DEATH RECEPTOR INTERACTING PROTEIN"/>
    <property type="match status" value="1"/>
</dbReference>
<reference evidence="1" key="1">
    <citation type="journal article" date="2019" name="bioRxiv">
        <title>The Genome of the Zebra Mussel, Dreissena polymorpha: A Resource for Invasive Species Research.</title>
        <authorList>
            <person name="McCartney M.A."/>
            <person name="Auch B."/>
            <person name="Kono T."/>
            <person name="Mallez S."/>
            <person name="Zhang Y."/>
            <person name="Obille A."/>
            <person name="Becker A."/>
            <person name="Abrahante J.E."/>
            <person name="Garbe J."/>
            <person name="Badalamenti J.P."/>
            <person name="Herman A."/>
            <person name="Mangelson H."/>
            <person name="Liachko I."/>
            <person name="Sullivan S."/>
            <person name="Sone E.D."/>
            <person name="Koren S."/>
            <person name="Silverstein K.A.T."/>
            <person name="Beckman K.B."/>
            <person name="Gohl D.M."/>
        </authorList>
    </citation>
    <scope>NUCLEOTIDE SEQUENCE</scope>
    <source>
        <strain evidence="1">Duluth1</strain>
        <tissue evidence="1">Whole animal</tissue>
    </source>
</reference>
<dbReference type="Proteomes" id="UP000828390">
    <property type="component" value="Unassembled WGS sequence"/>
</dbReference>
<proteinExistence type="predicted"/>
<dbReference type="InterPro" id="IPR016024">
    <property type="entry name" value="ARM-type_fold"/>
</dbReference>
<keyword evidence="2" id="KW-1185">Reference proteome</keyword>
<dbReference type="AlphaFoldDB" id="A0A9D4KXD2"/>
<comment type="caution">
    <text evidence="1">The sequence shown here is derived from an EMBL/GenBank/DDBJ whole genome shotgun (WGS) entry which is preliminary data.</text>
</comment>
<dbReference type="PANTHER" id="PTHR14387:SF0">
    <property type="entry name" value="DUF2428 DOMAIN-CONTAINING PROTEIN"/>
    <property type="match status" value="1"/>
</dbReference>
<dbReference type="EMBL" id="JAIWYP010000003">
    <property type="protein sequence ID" value="KAH3847913.1"/>
    <property type="molecule type" value="Genomic_DNA"/>
</dbReference>
<sequence length="373" mass="41575">MELLAPRPTLLLFQHGLGTDQLAEAFCMETYLQNCYQILDLVARLNLKYDTRNLDTFETLGSCTLDPLVWDFTGHSSLMIVVEAIGIEHAGFMMELHGLPTNSCSLSVAEFCSRVKQCSLGTNETERLSAARALQIAGSRLLLVTPPGNHTVDLMSACFTLIQDEDSDIRTEACVFVSQMLNDAKISQYPSLHSNLCFAGLLQYFSSAFSNYPTCVQFLFDHLTPNNDLASVLKERVTGRFSQLFDHEDNSFFAERIYNSFEVHRCIKAIMEQCNKEGRQLPVTVANNQCSCLVQSLHTLHGLLNQSAHGEVFSVFDDSVVVSNTLEVFLTCDIVKHLDVAESKTIRELVSNLQMHRLPPAVYTALPSSLSTI</sequence>
<dbReference type="GO" id="GO:0005829">
    <property type="term" value="C:cytosol"/>
    <property type="evidence" value="ECO:0007669"/>
    <property type="project" value="TreeGrafter"/>
</dbReference>